<dbReference type="Proteomes" id="UP000594014">
    <property type="component" value="Chromosome"/>
</dbReference>
<evidence type="ECO:0000313" key="1">
    <source>
        <dbReference type="EMBL" id="QOX63112.1"/>
    </source>
</evidence>
<gene>
    <name evidence="1" type="ORF">FRZ06_07025</name>
</gene>
<evidence type="ECO:0000313" key="2">
    <source>
        <dbReference type="Proteomes" id="UP000594014"/>
    </source>
</evidence>
<keyword evidence="2" id="KW-1185">Reference proteome</keyword>
<dbReference type="EMBL" id="CP042469">
    <property type="protein sequence ID" value="QOX63112.1"/>
    <property type="molecule type" value="Genomic_DNA"/>
</dbReference>
<accession>A0ACD1A9G9</accession>
<name>A0ACD1A9G9_9FIRM</name>
<sequence length="328" mass="36846">MKSGSIAEVRTGTMIVNGYATQNMTQELLNFWAKDLTYVTYYSYGFNAQGDLIPLSDANLLQYAYNSGVAPLMALTPYNEYGEYSYDLTRIIFTDPNVRDRLINNVVLNVLGKKYFGMVFNFGYIAPQDREQFVITVSKTTARLNSVAALVMVSLTPGLYDAGIDYTALNKAANFLELKAFRQAFGNESPGPLSSSEGIYNFLAFNRVLDPRKVLLGISNYGYDWAVPFPESYLPAQMLSNDDAERQAQEIGAVIQYDDRSKAPFYLYRDNAEIQHIVWFENEASIRSKLQIVDEFDLGGISIWTIMDPFPAGIKAIRDSTPVLKVKV</sequence>
<protein>
    <submittedName>
        <fullName evidence="1">Uncharacterized protein</fullName>
    </submittedName>
</protein>
<organism evidence="1 2">
    <name type="scientific">Anoxybacterium hadale</name>
    <dbReference type="NCBI Taxonomy" id="3408580"/>
    <lineage>
        <taxon>Bacteria</taxon>
        <taxon>Bacillati</taxon>
        <taxon>Bacillota</taxon>
        <taxon>Clostridia</taxon>
        <taxon>Peptostreptococcales</taxon>
        <taxon>Anaerovoracaceae</taxon>
        <taxon>Anoxybacterium</taxon>
    </lineage>
</organism>
<reference evidence="1" key="1">
    <citation type="submission" date="2019-08" db="EMBL/GenBank/DDBJ databases">
        <title>Genome sequence of Clostridiales bacterium MT110.</title>
        <authorList>
            <person name="Cao J."/>
        </authorList>
    </citation>
    <scope>NUCLEOTIDE SEQUENCE</scope>
    <source>
        <strain evidence="1">MT110</strain>
    </source>
</reference>
<proteinExistence type="predicted"/>